<keyword evidence="1" id="KW-0812">Transmembrane</keyword>
<feature type="transmembrane region" description="Helical" evidence="1">
    <location>
        <begin position="740"/>
        <end position="764"/>
    </location>
</feature>
<sequence>MARKVTGLSSQVAFVTPIMILNQFSVLDNDPVPRRFDQSRDPYYIGNGDHPSASLVPKILTGSDNYNAWRRSMIVALSARNKIQFVNGKLQQPDEDHDIWNRCNDLYCPLPVCNCGAMKIVQEYQEEDKVMEFLIGLNESYGAVRSQILMQDPLPAVNKAYASVIQEERQRSITAIPNTVADSDKNASDSSGVTADQFSGNATFNRSKVTCHHCGMLGHIMAKCYKLHGYPPGHKFYGKNPSKVAYHINRTPSPNLQHKTPYEILHGQPPNYEHLKAFGYLAYVSTLNSSRTKFSPRVVPCVFLGYPHGMRAYKFLDLNTNRIFCSRDAIFHEYLFPFVQSARIPDSHHNFLSDFSNADMPSDVTHSKNTIIPPDVTNTSSDVTHNSASRTPIIHDSAASQVASRTIPTRTHHKPSYLTDYHCFLTKFSAGVFSQDQDLNQTFFFQARGNPVWDSAMDNEIVALEANNTWTIVSLPLHHHVIGCKWVYKIKFNADGSVEKFKARLVAKGYDQQEGVDYFETFAPVAKLVTVKLILALAAVNGWILHELDVNNAFLHGDLHEDVYMTIPQGYSPKGELPPNAVCKLNKSLYGLKQASRQWFEKFSTTLEHEGFHHSATDHSLFIKYFGDKFILLLVYVDDVILVSNHAQELEALKVRLNNKFKLKDLGELRYFLGLEIAGSKEGIFVSQRGYALQLLEDLGYLGSKPVSTPMESNLKLSQDSKEGLVDPTLYRKMVGKLQYLCRIVGGIILNIFSFPFALISIIGEGSPCK</sequence>
<keyword evidence="6" id="KW-1185">Reference proteome</keyword>
<dbReference type="Pfam" id="PF07727">
    <property type="entry name" value="RVT_2"/>
    <property type="match status" value="1"/>
</dbReference>
<dbReference type="Pfam" id="PF14244">
    <property type="entry name" value="Retrotran_gag_3"/>
    <property type="match status" value="1"/>
</dbReference>
<dbReference type="Pfam" id="PF25597">
    <property type="entry name" value="SH3_retrovirus"/>
    <property type="match status" value="1"/>
</dbReference>
<dbReference type="InterPro" id="IPR057670">
    <property type="entry name" value="SH3_retrovirus"/>
</dbReference>
<dbReference type="PANTHER" id="PTHR34222">
    <property type="entry name" value="GAG_PRE-INTEGRS DOMAIN-CONTAINING PROTEIN"/>
    <property type="match status" value="1"/>
</dbReference>
<evidence type="ECO:0000259" key="2">
    <source>
        <dbReference type="Pfam" id="PF07727"/>
    </source>
</evidence>
<dbReference type="Proteomes" id="UP000596661">
    <property type="component" value="Chromosome 9"/>
</dbReference>
<name>A0A803QH13_CANSA</name>
<proteinExistence type="predicted"/>
<evidence type="ECO:0000259" key="3">
    <source>
        <dbReference type="Pfam" id="PF14244"/>
    </source>
</evidence>
<protein>
    <recommendedName>
        <fullName evidence="7">Polyprotein</fullName>
    </recommendedName>
</protein>
<organism evidence="5 6">
    <name type="scientific">Cannabis sativa</name>
    <name type="common">Hemp</name>
    <name type="synonym">Marijuana</name>
    <dbReference type="NCBI Taxonomy" id="3483"/>
    <lineage>
        <taxon>Eukaryota</taxon>
        <taxon>Viridiplantae</taxon>
        <taxon>Streptophyta</taxon>
        <taxon>Embryophyta</taxon>
        <taxon>Tracheophyta</taxon>
        <taxon>Spermatophyta</taxon>
        <taxon>Magnoliopsida</taxon>
        <taxon>eudicotyledons</taxon>
        <taxon>Gunneridae</taxon>
        <taxon>Pentapetalae</taxon>
        <taxon>rosids</taxon>
        <taxon>fabids</taxon>
        <taxon>Rosales</taxon>
        <taxon>Cannabaceae</taxon>
        <taxon>Cannabis</taxon>
    </lineage>
</organism>
<reference evidence="5" key="1">
    <citation type="submission" date="2018-11" db="EMBL/GenBank/DDBJ databases">
        <authorList>
            <person name="Grassa J C."/>
        </authorList>
    </citation>
    <scope>NUCLEOTIDE SEQUENCE [LARGE SCALE GENOMIC DNA]</scope>
</reference>
<reference evidence="5" key="2">
    <citation type="submission" date="2021-03" db="UniProtKB">
        <authorList>
            <consortium name="EnsemblPlants"/>
        </authorList>
    </citation>
    <scope>IDENTIFICATION</scope>
</reference>
<dbReference type="InterPro" id="IPR043502">
    <property type="entry name" value="DNA/RNA_pol_sf"/>
</dbReference>
<feature type="domain" description="Reverse transcriptase Ty1/copia-type" evidence="2">
    <location>
        <begin position="467"/>
        <end position="712"/>
    </location>
</feature>
<accession>A0A803QH13</accession>
<keyword evidence="1" id="KW-1133">Transmembrane helix</keyword>
<dbReference type="AlphaFoldDB" id="A0A803QH13"/>
<dbReference type="InterPro" id="IPR029472">
    <property type="entry name" value="Copia-like_N"/>
</dbReference>
<feature type="domain" description="Retroviral polymerase SH3-like" evidence="4">
    <location>
        <begin position="281"/>
        <end position="341"/>
    </location>
</feature>
<evidence type="ECO:0000259" key="4">
    <source>
        <dbReference type="Pfam" id="PF25597"/>
    </source>
</evidence>
<dbReference type="EnsemblPlants" id="evm.model.09.682">
    <property type="protein sequence ID" value="cds.evm.model.09.682"/>
    <property type="gene ID" value="evm.TU.09.682"/>
</dbReference>
<dbReference type="SUPFAM" id="SSF56672">
    <property type="entry name" value="DNA/RNA polymerases"/>
    <property type="match status" value="1"/>
</dbReference>
<evidence type="ECO:0000256" key="1">
    <source>
        <dbReference type="SAM" id="Phobius"/>
    </source>
</evidence>
<dbReference type="Gramene" id="evm.model.09.682">
    <property type="protein sequence ID" value="cds.evm.model.09.682"/>
    <property type="gene ID" value="evm.TU.09.682"/>
</dbReference>
<evidence type="ECO:0000313" key="5">
    <source>
        <dbReference type="EnsemblPlants" id="cds.evm.model.09.682"/>
    </source>
</evidence>
<keyword evidence="1" id="KW-0472">Membrane</keyword>
<dbReference type="PANTHER" id="PTHR34222:SF99">
    <property type="entry name" value="PROTEIN, PUTATIVE-RELATED"/>
    <property type="match status" value="1"/>
</dbReference>
<evidence type="ECO:0000313" key="6">
    <source>
        <dbReference type="Proteomes" id="UP000596661"/>
    </source>
</evidence>
<dbReference type="EMBL" id="UZAU01000731">
    <property type="status" value="NOT_ANNOTATED_CDS"/>
    <property type="molecule type" value="Genomic_DNA"/>
</dbReference>
<feature type="domain" description="Retrotransposon Copia-like N-terminal" evidence="3">
    <location>
        <begin position="49"/>
        <end position="94"/>
    </location>
</feature>
<evidence type="ECO:0008006" key="7">
    <source>
        <dbReference type="Google" id="ProtNLM"/>
    </source>
</evidence>
<dbReference type="InterPro" id="IPR013103">
    <property type="entry name" value="RVT_2"/>
</dbReference>